<reference evidence="2 3" key="2">
    <citation type="journal article" date="2022" name="Mar. Drugs">
        <title>Bioassay-Guided Fractionation Leads to the Detection of Cholic Acid Generated by the Rare Thalassomonas sp.</title>
        <authorList>
            <person name="Pheiffer F."/>
            <person name="Schneider Y.K."/>
            <person name="Hansen E.H."/>
            <person name="Andersen J.H."/>
            <person name="Isaksson J."/>
            <person name="Busche T."/>
            <person name="R C."/>
            <person name="Kalinowski J."/>
            <person name="Zyl L.V."/>
            <person name="Trindade M."/>
        </authorList>
    </citation>
    <scope>NUCLEOTIDE SEQUENCE [LARGE SCALE GENOMIC DNA]</scope>
    <source>
        <strain evidence="2 3">XOM25</strain>
    </source>
</reference>
<dbReference type="AlphaFoldDB" id="A0AAF0CCK1"/>
<name>A0AAF0CCK1_9GAMM</name>
<dbReference type="RefSeq" id="WP_044838718.1">
    <property type="nucleotide sequence ID" value="NZ_CP059733.1"/>
</dbReference>
<evidence type="ECO:0000313" key="2">
    <source>
        <dbReference type="EMBL" id="WDE07950.1"/>
    </source>
</evidence>
<dbReference type="KEGG" id="tvd:SG34_014290"/>
<keyword evidence="1" id="KW-1133">Transmembrane helix</keyword>
<protein>
    <submittedName>
        <fullName evidence="2">Uncharacterized protein</fullName>
    </submittedName>
</protein>
<keyword evidence="1" id="KW-0472">Membrane</keyword>
<keyword evidence="1" id="KW-0812">Transmembrane</keyword>
<gene>
    <name evidence="2" type="ORF">SG34_014290</name>
</gene>
<evidence type="ECO:0000313" key="3">
    <source>
        <dbReference type="Proteomes" id="UP000032352"/>
    </source>
</evidence>
<dbReference type="Proteomes" id="UP000032352">
    <property type="component" value="Chromosome"/>
</dbReference>
<organism evidence="2 3">
    <name type="scientific">Thalassomonas viridans</name>
    <dbReference type="NCBI Taxonomy" id="137584"/>
    <lineage>
        <taxon>Bacteria</taxon>
        <taxon>Pseudomonadati</taxon>
        <taxon>Pseudomonadota</taxon>
        <taxon>Gammaproteobacteria</taxon>
        <taxon>Alteromonadales</taxon>
        <taxon>Colwelliaceae</taxon>
        <taxon>Thalassomonas</taxon>
    </lineage>
</organism>
<feature type="transmembrane region" description="Helical" evidence="1">
    <location>
        <begin position="128"/>
        <end position="146"/>
    </location>
</feature>
<feature type="transmembrane region" description="Helical" evidence="1">
    <location>
        <begin position="152"/>
        <end position="169"/>
    </location>
</feature>
<evidence type="ECO:0000256" key="1">
    <source>
        <dbReference type="SAM" id="Phobius"/>
    </source>
</evidence>
<proteinExistence type="predicted"/>
<reference evidence="2 3" key="1">
    <citation type="journal article" date="2015" name="Genome Announc.">
        <title>Draft Genome Sequences of Marine Isolates of Thalassomonas viridans and Thalassomonas actiniarum.</title>
        <authorList>
            <person name="Olonade I."/>
            <person name="van Zyl L.J."/>
            <person name="Trindade M."/>
        </authorList>
    </citation>
    <scope>NUCLEOTIDE SEQUENCE [LARGE SCALE GENOMIC DNA]</scope>
    <source>
        <strain evidence="2 3">XOM25</strain>
    </source>
</reference>
<keyword evidence="3" id="KW-1185">Reference proteome</keyword>
<accession>A0AAF0CCK1</accession>
<dbReference type="EMBL" id="CP059733">
    <property type="protein sequence ID" value="WDE07950.1"/>
    <property type="molecule type" value="Genomic_DNA"/>
</dbReference>
<feature type="transmembrane region" description="Helical" evidence="1">
    <location>
        <begin position="70"/>
        <end position="89"/>
    </location>
</feature>
<feature type="transmembrane region" description="Helical" evidence="1">
    <location>
        <begin position="29"/>
        <end position="50"/>
    </location>
</feature>
<sequence>MEPIIKNKILSLEKPKLDSYIRHLITRRLGTFSLSVGIVNLFLVIAQKLAWADWDLLTTYSYEDFKTGLLMSWFFLTFIILFLSTVRLINLKNCSEAGESPDDPDEALKAAAGKYKAIRGKLAGELKLLTRNYCLPLIVILLLITSSEQTCPVIAAVALGVYLTCYFLNKQHGYTRSWSRYEKTQDLLRLLLWEFQQVPQLYSGLNKDKRMAELHEKYVLIIENQIRERQQDIIGDYLSTNDAAFSWVKSLKK</sequence>